<dbReference type="AlphaFoldDB" id="A0A413ILM5"/>
<reference evidence="6 7" key="1">
    <citation type="submission" date="2018-08" db="EMBL/GenBank/DDBJ databases">
        <title>A genome reference for cultivated species of the human gut microbiota.</title>
        <authorList>
            <person name="Zou Y."/>
            <person name="Xue W."/>
            <person name="Luo G."/>
        </authorList>
    </citation>
    <scope>NUCLEOTIDE SEQUENCE [LARGE SCALE GENOMIC DNA]</scope>
    <source>
        <strain evidence="6 7">OF02-7</strain>
    </source>
</reference>
<dbReference type="InterPro" id="IPR001173">
    <property type="entry name" value="Glyco_trans_2-like"/>
</dbReference>
<dbReference type="GO" id="GO:0016757">
    <property type="term" value="F:glycosyltransferase activity"/>
    <property type="evidence" value="ECO:0007669"/>
    <property type="project" value="UniProtKB-KW"/>
</dbReference>
<evidence type="ECO:0000256" key="4">
    <source>
        <dbReference type="SAM" id="Phobius"/>
    </source>
</evidence>
<keyword evidence="2" id="KW-0328">Glycosyltransferase</keyword>
<proteinExistence type="inferred from homology"/>
<dbReference type="OrthoDB" id="9810303at2"/>
<evidence type="ECO:0000259" key="5">
    <source>
        <dbReference type="Pfam" id="PF00535"/>
    </source>
</evidence>
<protein>
    <submittedName>
        <fullName evidence="6">Glycosyltransferase family 2 protein</fullName>
    </submittedName>
</protein>
<keyword evidence="4" id="KW-1133">Transmembrane helix</keyword>
<organism evidence="6 7">
    <name type="scientific">Butyricimonas virosa</name>
    <dbReference type="NCBI Taxonomy" id="544645"/>
    <lineage>
        <taxon>Bacteria</taxon>
        <taxon>Pseudomonadati</taxon>
        <taxon>Bacteroidota</taxon>
        <taxon>Bacteroidia</taxon>
        <taxon>Bacteroidales</taxon>
        <taxon>Odoribacteraceae</taxon>
        <taxon>Butyricimonas</taxon>
    </lineage>
</organism>
<comment type="caution">
    <text evidence="6">The sequence shown here is derived from an EMBL/GenBank/DDBJ whole genome shotgun (WGS) entry which is preliminary data.</text>
</comment>
<dbReference type="PANTHER" id="PTHR43630">
    <property type="entry name" value="POLY-BETA-1,6-N-ACETYL-D-GLUCOSAMINE SYNTHASE"/>
    <property type="match status" value="1"/>
</dbReference>
<comment type="similarity">
    <text evidence="1">Belongs to the glycosyltransferase 2 family.</text>
</comment>
<evidence type="ECO:0000256" key="1">
    <source>
        <dbReference type="ARBA" id="ARBA00006739"/>
    </source>
</evidence>
<keyword evidence="4" id="KW-0812">Transmembrane</keyword>
<gene>
    <name evidence="6" type="ORF">DXA50_13780</name>
</gene>
<accession>A0A413ILM5</accession>
<name>A0A413ILM5_9BACT</name>
<feature type="transmembrane region" description="Helical" evidence="4">
    <location>
        <begin position="247"/>
        <end position="267"/>
    </location>
</feature>
<evidence type="ECO:0000256" key="3">
    <source>
        <dbReference type="ARBA" id="ARBA00022679"/>
    </source>
</evidence>
<dbReference type="SUPFAM" id="SSF53448">
    <property type="entry name" value="Nucleotide-diphospho-sugar transferases"/>
    <property type="match status" value="1"/>
</dbReference>
<keyword evidence="4" id="KW-0472">Membrane</keyword>
<feature type="domain" description="Glycosyltransferase 2-like" evidence="5">
    <location>
        <begin position="3"/>
        <end position="139"/>
    </location>
</feature>
<dbReference type="PANTHER" id="PTHR43630:SF1">
    <property type="entry name" value="POLY-BETA-1,6-N-ACETYL-D-GLUCOSAMINE SYNTHASE"/>
    <property type="match status" value="1"/>
</dbReference>
<dbReference type="Pfam" id="PF00535">
    <property type="entry name" value="Glycos_transf_2"/>
    <property type="match status" value="1"/>
</dbReference>
<keyword evidence="3 6" id="KW-0808">Transferase</keyword>
<evidence type="ECO:0000313" key="6">
    <source>
        <dbReference type="EMBL" id="RGY15012.1"/>
    </source>
</evidence>
<evidence type="ECO:0000256" key="2">
    <source>
        <dbReference type="ARBA" id="ARBA00022676"/>
    </source>
</evidence>
<dbReference type="Gene3D" id="3.90.550.10">
    <property type="entry name" value="Spore Coat Polysaccharide Biosynthesis Protein SpsA, Chain A"/>
    <property type="match status" value="1"/>
</dbReference>
<dbReference type="InterPro" id="IPR029044">
    <property type="entry name" value="Nucleotide-diphossugar_trans"/>
</dbReference>
<sequence length="329" mass="37956">MLSVICPVYNEEKYIVSCIESILQQDYPRNEMEVLFVDGMSTDRTRGIIETYLRKYSFLRVLDNPEKIVPCAMNKGIMESRGEVIVRIDAHTLYAKNYFSVLVRQLGQLQADNVGAFCRTNVLNKNAKTLAIREVLSNKLGVGNSVFRTGVDEVMEVDTVPFGCWRREVFDKYGYYDTRLVRNQDIELNKRIIRGGGKIYIVPDTYCTYLARETFKGVAKNNFQNGEWNILTVYFTRQFDSLSLRHFVPMMFVASLILPLLLSVFYLNVIWLAVFSLCLYLCLLLIISFRLALKKRLSIFFLLCSFCVLHVSYGCGSIVGVWKVLFGRR</sequence>
<feature type="transmembrane region" description="Helical" evidence="4">
    <location>
        <begin position="300"/>
        <end position="322"/>
    </location>
</feature>
<evidence type="ECO:0000313" key="7">
    <source>
        <dbReference type="Proteomes" id="UP000286063"/>
    </source>
</evidence>
<dbReference type="RefSeq" id="WP_117722801.1">
    <property type="nucleotide sequence ID" value="NZ_QRKM01000028.1"/>
</dbReference>
<dbReference type="Proteomes" id="UP000286063">
    <property type="component" value="Unassembled WGS sequence"/>
</dbReference>
<dbReference type="EMBL" id="QSCR01000026">
    <property type="protein sequence ID" value="RGY15012.1"/>
    <property type="molecule type" value="Genomic_DNA"/>
</dbReference>
<feature type="transmembrane region" description="Helical" evidence="4">
    <location>
        <begin position="273"/>
        <end position="293"/>
    </location>
</feature>
<dbReference type="CDD" id="cd02525">
    <property type="entry name" value="Succinoglycan_BP_ExoA"/>
    <property type="match status" value="1"/>
</dbReference>